<gene>
    <name evidence="13" type="ORF">G4Z02_05610</name>
</gene>
<feature type="binding site" evidence="11">
    <location>
        <position position="124"/>
    </location>
    <ligand>
        <name>glycerol</name>
        <dbReference type="ChEBI" id="CHEBI:17754"/>
    </ligand>
</feature>
<feature type="binding site" evidence="12">
    <location>
        <begin position="119"/>
        <end position="122"/>
    </location>
    <ligand>
        <name>NAD(+)</name>
        <dbReference type="ChEBI" id="CHEBI:57540"/>
    </ligand>
</feature>
<dbReference type="PIRSF" id="PIRSF000112">
    <property type="entry name" value="Glycerol_dehydrogenase"/>
    <property type="match status" value="1"/>
</dbReference>
<evidence type="ECO:0000256" key="10">
    <source>
        <dbReference type="PIRSR" id="PIRSR000112-1"/>
    </source>
</evidence>
<feature type="binding site" evidence="10">
    <location>
        <position position="250"/>
    </location>
    <ligand>
        <name>glycerol</name>
        <dbReference type="ChEBI" id="CHEBI:17754"/>
    </ligand>
</feature>
<evidence type="ECO:0000256" key="3">
    <source>
        <dbReference type="ARBA" id="ARBA00022723"/>
    </source>
</evidence>
<evidence type="ECO:0000256" key="8">
    <source>
        <dbReference type="ARBA" id="ARBA00023209"/>
    </source>
</evidence>
<keyword evidence="6 12" id="KW-0520">NAD</keyword>
<evidence type="ECO:0000256" key="1">
    <source>
        <dbReference type="ARBA" id="ARBA00022490"/>
    </source>
</evidence>
<keyword evidence="3 10" id="KW-0479">Metal-binding</keyword>
<keyword evidence="9" id="KW-1208">Phospholipid metabolism</keyword>
<feature type="binding site" evidence="12">
    <location>
        <position position="134"/>
    </location>
    <ligand>
        <name>NAD(+)</name>
        <dbReference type="ChEBI" id="CHEBI:57540"/>
    </ligand>
</feature>
<evidence type="ECO:0000256" key="12">
    <source>
        <dbReference type="PIRSR" id="PIRSR000112-3"/>
    </source>
</evidence>
<dbReference type="EMBL" id="CP048914">
    <property type="protein sequence ID" value="QMS85245.1"/>
    <property type="molecule type" value="Genomic_DNA"/>
</dbReference>
<feature type="binding site" evidence="10">
    <location>
        <position position="171"/>
    </location>
    <ligand>
        <name>glycerol</name>
        <dbReference type="ChEBI" id="CHEBI:17754"/>
    </ligand>
</feature>
<dbReference type="PANTHER" id="PTHR43616">
    <property type="entry name" value="GLYCEROL DEHYDROGENASE"/>
    <property type="match status" value="1"/>
</dbReference>
<dbReference type="GO" id="GO:0008654">
    <property type="term" value="P:phospholipid biosynthetic process"/>
    <property type="evidence" value="ECO:0007669"/>
    <property type="project" value="UniProtKB-KW"/>
</dbReference>
<dbReference type="InterPro" id="IPR032837">
    <property type="entry name" value="G1PDH"/>
</dbReference>
<feature type="binding site" evidence="12">
    <location>
        <begin position="97"/>
        <end position="101"/>
    </location>
    <ligand>
        <name>NAD(+)</name>
        <dbReference type="ChEBI" id="CHEBI:57540"/>
    </ligand>
</feature>
<evidence type="ECO:0000256" key="6">
    <source>
        <dbReference type="ARBA" id="ARBA00023027"/>
    </source>
</evidence>
<organism evidence="13 14">
    <name type="scientific">Candidatus Xianfuyuplasma coldseepsis</name>
    <dbReference type="NCBI Taxonomy" id="2782163"/>
    <lineage>
        <taxon>Bacteria</taxon>
        <taxon>Bacillati</taxon>
        <taxon>Mycoplasmatota</taxon>
        <taxon>Mollicutes</taxon>
        <taxon>Candidatus Izemoplasmatales</taxon>
        <taxon>Candidatus Izemoplasmataceae</taxon>
        <taxon>Candidatus Xianfuyuplasma</taxon>
    </lineage>
</organism>
<dbReference type="AlphaFoldDB" id="A0A7L7KRN0"/>
<evidence type="ECO:0000256" key="5">
    <source>
        <dbReference type="ARBA" id="ARBA00023002"/>
    </source>
</evidence>
<feature type="binding site" evidence="12">
    <location>
        <position position="130"/>
    </location>
    <ligand>
        <name>NAD(+)</name>
        <dbReference type="ChEBI" id="CHEBI:57540"/>
    </ligand>
</feature>
<dbReference type="GO" id="GO:0016614">
    <property type="term" value="F:oxidoreductase activity, acting on CH-OH group of donors"/>
    <property type="evidence" value="ECO:0007669"/>
    <property type="project" value="InterPro"/>
</dbReference>
<evidence type="ECO:0000256" key="4">
    <source>
        <dbReference type="ARBA" id="ARBA00022857"/>
    </source>
</evidence>
<dbReference type="RefSeq" id="WP_258877028.1">
    <property type="nucleotide sequence ID" value="NZ_CP048914.1"/>
</dbReference>
<name>A0A7L7KRN0_9MOLU</name>
<evidence type="ECO:0000256" key="2">
    <source>
        <dbReference type="ARBA" id="ARBA00022516"/>
    </source>
</evidence>
<evidence type="ECO:0000313" key="13">
    <source>
        <dbReference type="EMBL" id="QMS85245.1"/>
    </source>
</evidence>
<evidence type="ECO:0000313" key="14">
    <source>
        <dbReference type="Proteomes" id="UP000514720"/>
    </source>
</evidence>
<feature type="binding site" evidence="10">
    <location>
        <position position="267"/>
    </location>
    <ligand>
        <name>glycerol</name>
        <dbReference type="ChEBI" id="CHEBI:17754"/>
    </ligand>
</feature>
<protein>
    <submittedName>
        <fullName evidence="13">Iron-containing alcohol dehydrogenase family protein</fullName>
    </submittedName>
</protein>
<dbReference type="Gene3D" id="3.40.50.1970">
    <property type="match status" value="1"/>
</dbReference>
<dbReference type="CDD" id="cd08174">
    <property type="entry name" value="G1PDH-like"/>
    <property type="match status" value="1"/>
</dbReference>
<keyword evidence="5" id="KW-0560">Oxidoreductase</keyword>
<dbReference type="KEGG" id="xcl:G4Z02_05610"/>
<keyword evidence="7" id="KW-0443">Lipid metabolism</keyword>
<keyword evidence="10" id="KW-0862">Zinc</keyword>
<keyword evidence="1" id="KW-0963">Cytoplasm</keyword>
<dbReference type="SUPFAM" id="SSF56796">
    <property type="entry name" value="Dehydroquinate synthase-like"/>
    <property type="match status" value="1"/>
</dbReference>
<evidence type="ECO:0000256" key="11">
    <source>
        <dbReference type="PIRSR" id="PIRSR000112-2"/>
    </source>
</evidence>
<sequence>MRSITHKISIPSIVKIEKGSFDLIGDILIDDNIERVIIIIDQNMHNILSERIDKQFKKIKIEFSFLIVDTNLSLRKLSKTAYNLDNKTQLLLGIGGGSIIDRTKYISYLRKIPWISIPTSPSNDGISSPLSSLYIDNKRVSVPAKMPYGIIIDTNIIMNSPYHMIMSGIGDSVSNITAVYDMELESKHTRNQKDDFSVIFSLQSISSLMGLPIMNVRSEKFIESLLTSLVMSGIAMEMSGTSKPSSGSEHLISHAIDQVLEINNYPHGIQVGLSTYIVSRVQENCSKEINMFFTKTGFWEYVEELKIKKSVIVEAIKLAPFIKENRYTILSNQEYIDKAIRILDEDEYLKRVLF</sequence>
<keyword evidence="2" id="KW-0444">Lipid biosynthesis</keyword>
<dbReference type="Gene3D" id="1.20.1090.10">
    <property type="entry name" value="Dehydroquinate synthase-like - alpha domain"/>
    <property type="match status" value="1"/>
</dbReference>
<evidence type="ECO:0000256" key="9">
    <source>
        <dbReference type="ARBA" id="ARBA00023264"/>
    </source>
</evidence>
<dbReference type="Pfam" id="PF13685">
    <property type="entry name" value="Fe-ADH_2"/>
    <property type="match status" value="1"/>
</dbReference>
<keyword evidence="4" id="KW-0521">NADP</keyword>
<dbReference type="Proteomes" id="UP000514720">
    <property type="component" value="Chromosome"/>
</dbReference>
<dbReference type="GO" id="GO:0046872">
    <property type="term" value="F:metal ion binding"/>
    <property type="evidence" value="ECO:0007669"/>
    <property type="project" value="UniProtKB-KW"/>
</dbReference>
<accession>A0A7L7KRN0</accession>
<feature type="binding site" evidence="12">
    <location>
        <position position="128"/>
    </location>
    <ligand>
        <name>NAD(+)</name>
        <dbReference type="ChEBI" id="CHEBI:57540"/>
    </ligand>
</feature>
<evidence type="ECO:0000256" key="7">
    <source>
        <dbReference type="ARBA" id="ARBA00023098"/>
    </source>
</evidence>
<comment type="cofactor">
    <cofactor evidence="10">
        <name>Zn(2+)</name>
        <dbReference type="ChEBI" id="CHEBI:29105"/>
    </cofactor>
    <text evidence="10">Binds 1 zinc ion per subunit.</text>
</comment>
<proteinExistence type="predicted"/>
<reference evidence="13 14" key="1">
    <citation type="submission" date="2020-02" db="EMBL/GenBank/DDBJ databases">
        <authorList>
            <person name="Zheng R.K."/>
            <person name="Sun C.M."/>
        </authorList>
    </citation>
    <scope>NUCLEOTIDE SEQUENCE [LARGE SCALE GENOMIC DNA]</scope>
    <source>
        <strain evidence="14">zrk13</strain>
    </source>
</reference>
<keyword evidence="8" id="KW-0594">Phospholipid biosynthesis</keyword>
<dbReference type="InterPro" id="IPR016205">
    <property type="entry name" value="Glycerol_DH"/>
</dbReference>
<keyword evidence="14" id="KW-1185">Reference proteome</keyword>
<dbReference type="PANTHER" id="PTHR43616:SF5">
    <property type="entry name" value="GLYCEROL DEHYDROGENASE 1"/>
    <property type="match status" value="1"/>
</dbReference>